<proteinExistence type="predicted"/>
<evidence type="ECO:0000313" key="3">
    <source>
        <dbReference type="Proteomes" id="UP000294513"/>
    </source>
</evidence>
<evidence type="ECO:0000313" key="2">
    <source>
        <dbReference type="EMBL" id="TDD79194.1"/>
    </source>
</evidence>
<reference evidence="2 3" key="1">
    <citation type="submission" date="2019-03" db="EMBL/GenBank/DDBJ databases">
        <title>Draft genome sequences of novel Actinobacteria.</title>
        <authorList>
            <person name="Sahin N."/>
            <person name="Ay H."/>
            <person name="Saygin H."/>
        </authorList>
    </citation>
    <scope>NUCLEOTIDE SEQUENCE [LARGE SCALE GENOMIC DNA]</scope>
    <source>
        <strain evidence="2 3">H3C3</strain>
    </source>
</reference>
<feature type="domain" description="Thioester reductase (TE)" evidence="1">
    <location>
        <begin position="41"/>
        <end position="204"/>
    </location>
</feature>
<dbReference type="RefSeq" id="WP_131898534.1">
    <property type="nucleotide sequence ID" value="NZ_SMKU01000181.1"/>
</dbReference>
<dbReference type="Pfam" id="PF07993">
    <property type="entry name" value="NAD_binding_4"/>
    <property type="match status" value="1"/>
</dbReference>
<accession>A0A4R5B6C6</accession>
<protein>
    <submittedName>
        <fullName evidence="2">NAD-dependent epimerase/dehydratase family protein</fullName>
    </submittedName>
</protein>
<dbReference type="Gene3D" id="3.40.50.720">
    <property type="entry name" value="NAD(P)-binding Rossmann-like Domain"/>
    <property type="match status" value="1"/>
</dbReference>
<organism evidence="2 3">
    <name type="scientific">Actinomadura rubrisoli</name>
    <dbReference type="NCBI Taxonomy" id="2530368"/>
    <lineage>
        <taxon>Bacteria</taxon>
        <taxon>Bacillati</taxon>
        <taxon>Actinomycetota</taxon>
        <taxon>Actinomycetes</taxon>
        <taxon>Streptosporangiales</taxon>
        <taxon>Thermomonosporaceae</taxon>
        <taxon>Actinomadura</taxon>
    </lineage>
</organism>
<dbReference type="EMBL" id="SMKU01000181">
    <property type="protein sequence ID" value="TDD79194.1"/>
    <property type="molecule type" value="Genomic_DNA"/>
</dbReference>
<dbReference type="OrthoDB" id="5241256at2"/>
<name>A0A4R5B6C6_9ACTN</name>
<dbReference type="Proteomes" id="UP000294513">
    <property type="component" value="Unassembled WGS sequence"/>
</dbReference>
<evidence type="ECO:0000259" key="1">
    <source>
        <dbReference type="Pfam" id="PF07993"/>
    </source>
</evidence>
<comment type="caution">
    <text evidence="2">The sequence shown here is derived from an EMBL/GenBank/DDBJ whole genome shotgun (WGS) entry which is preliminary data.</text>
</comment>
<dbReference type="InterPro" id="IPR036291">
    <property type="entry name" value="NAD(P)-bd_dom_sf"/>
</dbReference>
<gene>
    <name evidence="2" type="ORF">E1298_28245</name>
</gene>
<dbReference type="InterPro" id="IPR013120">
    <property type="entry name" value="FAR_NAD-bd"/>
</dbReference>
<dbReference type="SUPFAM" id="SSF51735">
    <property type="entry name" value="NAD(P)-binding Rossmann-fold domains"/>
    <property type="match status" value="1"/>
</dbReference>
<dbReference type="AlphaFoldDB" id="A0A4R5B6C6"/>
<dbReference type="InterPro" id="IPR050177">
    <property type="entry name" value="Lipid_A_modif_metabolic_enz"/>
</dbReference>
<dbReference type="PANTHER" id="PTHR43245">
    <property type="entry name" value="BIFUNCTIONAL POLYMYXIN RESISTANCE PROTEIN ARNA"/>
    <property type="match status" value="1"/>
</dbReference>
<keyword evidence="3" id="KW-1185">Reference proteome</keyword>
<sequence>MKPVLLTGGSGVIGTALRELLDPREYIGLVHSRPLPGADSLVGDIREDRLGLSTDDYAALLPRIGGIVHMAADTRLSARPKSLYETNVAGTRNLVRTAARAGVPITYVSTAFVHAVSRPENLGRSMPYAESKVLAERQVRKAEAGYTILRPSIVIGDSRTGAISEFQGIHQINGSILRNQLPAFPSDENGIIDFVPQDLVARAVVAAMRGGLGPDAEVWITAGERAIVLQEMIDVMVAVAEDAGAAIAAPRIVPPETYERLIKPVFLPSLPPKLRRVVTGLFEHVAPYIAVRSPFPSSTELIESLGGPGGDPAALLRQTMRFWVRETGHGRRRALVP</sequence>